<keyword evidence="2" id="KW-0614">Plasmid</keyword>
<accession>J7K0D0</accession>
<keyword evidence="1" id="KW-0472">Membrane</keyword>
<name>J7K0D0_9RHOB</name>
<geneLocation type="plasmid" evidence="2">
    <name>pAES7</name>
</geneLocation>
<keyword evidence="1" id="KW-1133">Transmembrane helix</keyword>
<feature type="transmembrane region" description="Helical" evidence="1">
    <location>
        <begin position="94"/>
        <end position="118"/>
    </location>
</feature>
<dbReference type="EMBL" id="JQ796370">
    <property type="protein sequence ID" value="AFQ90325.1"/>
    <property type="molecule type" value="Genomic_DNA"/>
</dbReference>
<evidence type="ECO:0000256" key="1">
    <source>
        <dbReference type="SAM" id="Phobius"/>
    </source>
</evidence>
<evidence type="ECO:0000313" key="2">
    <source>
        <dbReference type="EMBL" id="AFQ90325.1"/>
    </source>
</evidence>
<protein>
    <submittedName>
        <fullName evidence="2">Uncharacterized protein</fullName>
    </submittedName>
</protein>
<dbReference type="AlphaFoldDB" id="J7K0D0"/>
<sequence length="121" mass="13199">MRLLRQDVANLTASAPTKAEAARLTASVQKASKEAFERSQEVIRASEHLGQRMHQDSASAAQVAAEKAIKGLEHEIQAAANHMRVEALRGRKEAFYSFGGGLAVYGGMIALGPFWALWRCF</sequence>
<keyword evidence="1" id="KW-0812">Transmembrane</keyword>
<reference evidence="2" key="1">
    <citation type="journal article" date="2013" name="PLoS ONE">
        <title>Plasmids of Carotenoid-Producing Paracoccus spp. (Alphaproteobacteria) - Structure, Diversity and Evolution.</title>
        <authorList>
            <person name="Maj A."/>
            <person name="Dziewit L."/>
            <person name="Czarnecki J."/>
            <person name="Wlodarczyk M."/>
            <person name="Baj J."/>
            <person name="Skrzypczyk G."/>
            <person name="Giersz D."/>
            <person name="Bartosik D."/>
        </authorList>
    </citation>
    <scope>NUCLEOTIDE SEQUENCE</scope>
    <source>
        <strain evidence="2">DSM 19484</strain>
        <plasmid evidence="2">pAES7</plasmid>
    </source>
</reference>
<organism evidence="2">
    <name type="scientific">Paracoccus aestuarii</name>
    <dbReference type="NCBI Taxonomy" id="453842"/>
    <lineage>
        <taxon>Bacteria</taxon>
        <taxon>Pseudomonadati</taxon>
        <taxon>Pseudomonadota</taxon>
        <taxon>Alphaproteobacteria</taxon>
        <taxon>Rhodobacterales</taxon>
        <taxon>Paracoccaceae</taxon>
        <taxon>Paracoccus</taxon>
    </lineage>
</organism>
<dbReference type="RefSeq" id="WP_015063326.1">
    <property type="nucleotide sequence ID" value="NC_019366.1"/>
</dbReference>
<proteinExistence type="predicted"/>